<accession>A0AAD9V317</accession>
<name>A0AAD9V317_ACRCE</name>
<keyword evidence="1" id="KW-0472">Membrane</keyword>
<reference evidence="3" key="2">
    <citation type="journal article" date="2023" name="Science">
        <title>Genomic signatures of disease resistance in endangered staghorn corals.</title>
        <authorList>
            <person name="Vollmer S.V."/>
            <person name="Selwyn J.D."/>
            <person name="Despard B.A."/>
            <person name="Roesel C.L."/>
        </authorList>
    </citation>
    <scope>NUCLEOTIDE SEQUENCE</scope>
    <source>
        <strain evidence="3">K2</strain>
    </source>
</reference>
<feature type="transmembrane region" description="Helical" evidence="1">
    <location>
        <begin position="38"/>
        <end position="60"/>
    </location>
</feature>
<keyword evidence="4" id="KW-1185">Reference proteome</keyword>
<evidence type="ECO:0000313" key="4">
    <source>
        <dbReference type="Proteomes" id="UP001249851"/>
    </source>
</evidence>
<evidence type="ECO:0000313" key="3">
    <source>
        <dbReference type="EMBL" id="KAK2559413.1"/>
    </source>
</evidence>
<keyword evidence="1" id="KW-0812">Transmembrane</keyword>
<organism evidence="3 4">
    <name type="scientific">Acropora cervicornis</name>
    <name type="common">Staghorn coral</name>
    <dbReference type="NCBI Taxonomy" id="6130"/>
    <lineage>
        <taxon>Eukaryota</taxon>
        <taxon>Metazoa</taxon>
        <taxon>Cnidaria</taxon>
        <taxon>Anthozoa</taxon>
        <taxon>Hexacorallia</taxon>
        <taxon>Scleractinia</taxon>
        <taxon>Astrocoeniina</taxon>
        <taxon>Acroporidae</taxon>
        <taxon>Acropora</taxon>
    </lineage>
</organism>
<dbReference type="AlphaFoldDB" id="A0AAD9V317"/>
<proteinExistence type="predicted"/>
<reference evidence="3" key="1">
    <citation type="journal article" date="2023" name="G3 (Bethesda)">
        <title>Whole genome assembly and annotation of the endangered Caribbean coral Acropora cervicornis.</title>
        <authorList>
            <person name="Selwyn J.D."/>
            <person name="Vollmer S.V."/>
        </authorList>
    </citation>
    <scope>NUCLEOTIDE SEQUENCE</scope>
    <source>
        <strain evidence="3">K2</strain>
    </source>
</reference>
<evidence type="ECO:0000256" key="1">
    <source>
        <dbReference type="SAM" id="Phobius"/>
    </source>
</evidence>
<sequence length="84" mass="9382">MSNDEKSIFFAFISLFIRVCNAEQGKRSPEDIGSEFGLASMLILVVFCLLGSVLCLYFTCCHEYMCEPHRNAGCCYKGPPDQAD</sequence>
<dbReference type="Proteomes" id="UP001249851">
    <property type="component" value="Unassembled WGS sequence"/>
</dbReference>
<feature type="signal peptide" evidence="2">
    <location>
        <begin position="1"/>
        <end position="22"/>
    </location>
</feature>
<gene>
    <name evidence="3" type="ORF">P5673_018038</name>
</gene>
<feature type="chain" id="PRO_5042084687" evidence="2">
    <location>
        <begin position="23"/>
        <end position="84"/>
    </location>
</feature>
<keyword evidence="1" id="KW-1133">Transmembrane helix</keyword>
<protein>
    <submittedName>
        <fullName evidence="3">Uncharacterized protein</fullName>
    </submittedName>
</protein>
<dbReference type="EMBL" id="JARQWQ010000040">
    <property type="protein sequence ID" value="KAK2559413.1"/>
    <property type="molecule type" value="Genomic_DNA"/>
</dbReference>
<evidence type="ECO:0000256" key="2">
    <source>
        <dbReference type="SAM" id="SignalP"/>
    </source>
</evidence>
<comment type="caution">
    <text evidence="3">The sequence shown here is derived from an EMBL/GenBank/DDBJ whole genome shotgun (WGS) entry which is preliminary data.</text>
</comment>
<keyword evidence="2" id="KW-0732">Signal</keyword>